<evidence type="ECO:0000313" key="1">
    <source>
        <dbReference type="EMBL" id="GBN02195.1"/>
    </source>
</evidence>
<sequence>KTPDCLSIRVHWKNGPPLEKHGHCDLTKIAPLREGDKSPRRRWARYPGNPGDGTIYILSRAAFDPYTEETSWVIVVYIWYL</sequence>
<protein>
    <submittedName>
        <fullName evidence="1">Uncharacterized protein</fullName>
    </submittedName>
</protein>
<dbReference type="EMBL" id="BGPR01114846">
    <property type="protein sequence ID" value="GBN02195.1"/>
    <property type="molecule type" value="Genomic_DNA"/>
</dbReference>
<gene>
    <name evidence="1" type="ORF">AVEN_70635_1</name>
</gene>
<accession>A0A4Y2KIP3</accession>
<organism evidence="1 2">
    <name type="scientific">Araneus ventricosus</name>
    <name type="common">Orbweaver spider</name>
    <name type="synonym">Epeira ventricosa</name>
    <dbReference type="NCBI Taxonomy" id="182803"/>
    <lineage>
        <taxon>Eukaryota</taxon>
        <taxon>Metazoa</taxon>
        <taxon>Ecdysozoa</taxon>
        <taxon>Arthropoda</taxon>
        <taxon>Chelicerata</taxon>
        <taxon>Arachnida</taxon>
        <taxon>Araneae</taxon>
        <taxon>Araneomorphae</taxon>
        <taxon>Entelegynae</taxon>
        <taxon>Araneoidea</taxon>
        <taxon>Araneidae</taxon>
        <taxon>Araneus</taxon>
    </lineage>
</organism>
<name>A0A4Y2KIP3_ARAVE</name>
<dbReference type="Proteomes" id="UP000499080">
    <property type="component" value="Unassembled WGS sequence"/>
</dbReference>
<dbReference type="AlphaFoldDB" id="A0A4Y2KIP3"/>
<proteinExistence type="predicted"/>
<feature type="non-terminal residue" evidence="1">
    <location>
        <position position="1"/>
    </location>
</feature>
<keyword evidence="2" id="KW-1185">Reference proteome</keyword>
<reference evidence="1 2" key="1">
    <citation type="journal article" date="2019" name="Sci. Rep.">
        <title>Orb-weaving spider Araneus ventricosus genome elucidates the spidroin gene catalogue.</title>
        <authorList>
            <person name="Kono N."/>
            <person name="Nakamura H."/>
            <person name="Ohtoshi R."/>
            <person name="Moran D.A.P."/>
            <person name="Shinohara A."/>
            <person name="Yoshida Y."/>
            <person name="Fujiwara M."/>
            <person name="Mori M."/>
            <person name="Tomita M."/>
            <person name="Arakawa K."/>
        </authorList>
    </citation>
    <scope>NUCLEOTIDE SEQUENCE [LARGE SCALE GENOMIC DNA]</scope>
</reference>
<evidence type="ECO:0000313" key="2">
    <source>
        <dbReference type="Proteomes" id="UP000499080"/>
    </source>
</evidence>
<comment type="caution">
    <text evidence="1">The sequence shown here is derived from an EMBL/GenBank/DDBJ whole genome shotgun (WGS) entry which is preliminary data.</text>
</comment>